<organism evidence="1 2">
    <name type="scientific">Lasiodiplodia theobromae</name>
    <dbReference type="NCBI Taxonomy" id="45133"/>
    <lineage>
        <taxon>Eukaryota</taxon>
        <taxon>Fungi</taxon>
        <taxon>Dikarya</taxon>
        <taxon>Ascomycota</taxon>
        <taxon>Pezizomycotina</taxon>
        <taxon>Dothideomycetes</taxon>
        <taxon>Dothideomycetes incertae sedis</taxon>
        <taxon>Botryosphaeriales</taxon>
        <taxon>Botryosphaeriaceae</taxon>
        <taxon>Lasiodiplodia</taxon>
    </lineage>
</organism>
<dbReference type="Proteomes" id="UP000325902">
    <property type="component" value="Unassembled WGS sequence"/>
</dbReference>
<reference evidence="1 2" key="1">
    <citation type="journal article" date="2019" name="Sci. Rep.">
        <title>A multi-omics analysis of the grapevine pathogen Lasiodiplodia theobromae reveals that temperature affects the expression of virulence- and pathogenicity-related genes.</title>
        <authorList>
            <person name="Felix C."/>
            <person name="Meneses R."/>
            <person name="Goncalves M.F.M."/>
            <person name="Tilleman L."/>
            <person name="Duarte A.S."/>
            <person name="Jorrin-Novo J.V."/>
            <person name="Van de Peer Y."/>
            <person name="Deforce D."/>
            <person name="Van Nieuwerburgh F."/>
            <person name="Esteves A.C."/>
            <person name="Alves A."/>
        </authorList>
    </citation>
    <scope>NUCLEOTIDE SEQUENCE [LARGE SCALE GENOMIC DNA]</scope>
    <source>
        <strain evidence="1 2">LA-SOL3</strain>
    </source>
</reference>
<accession>A0A5N5CZI7</accession>
<sequence>MAQQSMAESVGLTLPLPAFSGRIKTFPGPQATPAFTQQRAAEVQREDQRQNPRRLLIYTDASKEAYQVHKRDIYTGEAVVEWHTKLSIAVGWQEWNDRTGRMDWKVDRLEFEALKIGVAHVAGPFSKGISPSADEHGNRIGSHSDSWVEETGPNITEVAVFTDSDNALRFVRAPRRRLRRVEAFYGVEFAFRRLRSASQDLIN</sequence>
<proteinExistence type="predicted"/>
<name>A0A5N5CZI7_9PEZI</name>
<dbReference type="AlphaFoldDB" id="A0A5N5CZI7"/>
<gene>
    <name evidence="1" type="ORF">DBV05_g10554</name>
</gene>
<keyword evidence="2" id="KW-1185">Reference proteome</keyword>
<dbReference type="EMBL" id="VCHE01000123">
    <property type="protein sequence ID" value="KAB2570783.1"/>
    <property type="molecule type" value="Genomic_DNA"/>
</dbReference>
<dbReference type="OrthoDB" id="10609203at2759"/>
<evidence type="ECO:0000313" key="1">
    <source>
        <dbReference type="EMBL" id="KAB2570783.1"/>
    </source>
</evidence>
<protein>
    <submittedName>
        <fullName evidence="1">Uncharacterized protein</fullName>
    </submittedName>
</protein>
<evidence type="ECO:0000313" key="2">
    <source>
        <dbReference type="Proteomes" id="UP000325902"/>
    </source>
</evidence>
<comment type="caution">
    <text evidence="1">The sequence shown here is derived from an EMBL/GenBank/DDBJ whole genome shotgun (WGS) entry which is preliminary data.</text>
</comment>